<feature type="region of interest" description="Disordered" evidence="2">
    <location>
        <begin position="457"/>
        <end position="482"/>
    </location>
</feature>
<gene>
    <name evidence="4" type="primary">LgM4147LRVhigh.11.00360.00380</name>
    <name evidence="4" type="ORF">BN36_1111210</name>
</gene>
<feature type="region of interest" description="Disordered" evidence="2">
    <location>
        <begin position="233"/>
        <end position="261"/>
    </location>
</feature>
<evidence type="ECO:0008006" key="5">
    <source>
        <dbReference type="Google" id="ProtNLM"/>
    </source>
</evidence>
<feature type="compositionally biased region" description="Low complexity" evidence="2">
    <location>
        <begin position="244"/>
        <end position="261"/>
    </location>
</feature>
<feature type="region of interest" description="Disordered" evidence="2">
    <location>
        <begin position="549"/>
        <end position="590"/>
    </location>
</feature>
<evidence type="ECO:0000256" key="3">
    <source>
        <dbReference type="SAM" id="Phobius"/>
    </source>
</evidence>
<feature type="coiled-coil region" evidence="1">
    <location>
        <begin position="274"/>
        <end position="445"/>
    </location>
</feature>
<feature type="region of interest" description="Disordered" evidence="2">
    <location>
        <begin position="1"/>
        <end position="48"/>
    </location>
</feature>
<organism evidence="4">
    <name type="scientific">Leishmania guyanensis</name>
    <dbReference type="NCBI Taxonomy" id="5670"/>
    <lineage>
        <taxon>Eukaryota</taxon>
        <taxon>Discoba</taxon>
        <taxon>Euglenozoa</taxon>
        <taxon>Kinetoplastea</taxon>
        <taxon>Metakinetoplastina</taxon>
        <taxon>Trypanosomatida</taxon>
        <taxon>Trypanosomatidae</taxon>
        <taxon>Leishmaniinae</taxon>
        <taxon>Leishmania</taxon>
        <taxon>Leishmania guyanensis species complex</taxon>
    </lineage>
</organism>
<evidence type="ECO:0000313" key="4">
    <source>
        <dbReference type="EMBL" id="CCM13607.1"/>
    </source>
</evidence>
<keyword evidence="3" id="KW-0472">Membrane</keyword>
<keyword evidence="3" id="KW-1133">Transmembrane helix</keyword>
<accession>A0A1E1IQR2</accession>
<dbReference type="EMBL" id="CALQ01000312">
    <property type="protein sequence ID" value="CCM13607.1"/>
    <property type="molecule type" value="Genomic_DNA"/>
</dbReference>
<keyword evidence="1" id="KW-0175">Coiled coil</keyword>
<proteinExistence type="predicted"/>
<feature type="compositionally biased region" description="Basic and acidic residues" evidence="2">
    <location>
        <begin position="562"/>
        <end position="590"/>
    </location>
</feature>
<feature type="compositionally biased region" description="Low complexity" evidence="2">
    <location>
        <begin position="34"/>
        <end position="47"/>
    </location>
</feature>
<reference evidence="4" key="1">
    <citation type="submission" date="2012-08" db="EMBL/GenBank/DDBJ databases">
        <title>Comparative genomics of metastatic and non-metastatic Leishmania guyanensis provides insights into polygenic factors involved in Leishmania RNA virus infection.</title>
        <authorList>
            <person name="Smith D."/>
            <person name="Hertz-Fowler C."/>
            <person name="Martin R."/>
            <person name="Dickens N."/>
            <person name="Fasel N."/>
            <person name="Falquet L."/>
            <person name="Beverley S."/>
            <person name="Zangger H."/>
            <person name="Calderon-Copete S."/>
            <person name="Mottram J."/>
            <person name="Xenarios I."/>
        </authorList>
    </citation>
    <scope>NUCLEOTIDE SEQUENCE</scope>
    <source>
        <strain evidence="4">MHOM/BR/75/M4147/SSU:IR2SAT-LUC</strain>
    </source>
</reference>
<feature type="coiled-coil region" evidence="1">
    <location>
        <begin position="65"/>
        <end position="132"/>
    </location>
</feature>
<protein>
    <recommendedName>
        <fullName evidence="5">Transmembrane protein</fullName>
    </recommendedName>
</protein>
<feature type="transmembrane region" description="Helical" evidence="3">
    <location>
        <begin position="655"/>
        <end position="675"/>
    </location>
</feature>
<keyword evidence="3" id="KW-0812">Transmembrane</keyword>
<sequence length="676" mass="74517">MAESGPSAPSRDVALPEPSLPLSAGRETLSSHPQSQQSAAAATAAATLTPEEKLHTLEAKMDKWKDAVTTQLNDAACKNKRLREELRLLREEKESALNELRVQLTEEFHERTAMQQDELATLKQQTAALREEKKMMAATHEEELQTTRMKLREMIQLELKTEYKRREEHWEREKTQLQARMSAKETERAQAEHECDVLKLRLNRLGTQYDELATLFQPESCVTSLTHGLEAGDYKASGTGPENAPLTPAGAPGAGSATLSTNGSSAVRQQAAVAATHAKQLESIKAELQSKEQHAQFLLDRAKQEREAEKTQLLREQQLREEELKVAHTLLKQVQMENSRYMERILHAQTERQALEQRYAAKVSALSQELAERIRAADETQIVNKHLQEQLRTSQQQVATLEEESTMREEAFHALMFSEDNKQAAMDLQRAVQAARDEAEEWKMQYYASVTGSHSPTATAAAASQPGPSLPKSAGADDAHGSAAVSASAEAFARTPQAWHDQLAAREANLNSQEAQLARKAALLAAAEAKLNKMRSSMANQASLLLQQSKSSGRDGGSSDVGDPHGRRGDSDSRVFIGGDDRGSLMDDDKDRDLSDVSPLIFTAASLLPSALHGSLRLLEAQRRRLHLPGKCDLYACCFSGGVTTGAPRRLRRNALLITVMVFMLLLMLASLSAIV</sequence>
<evidence type="ECO:0000256" key="1">
    <source>
        <dbReference type="SAM" id="Coils"/>
    </source>
</evidence>
<feature type="coiled-coil region" evidence="1">
    <location>
        <begin position="160"/>
        <end position="208"/>
    </location>
</feature>
<name>A0A1E1IQR2_LEIGU</name>
<evidence type="ECO:0000256" key="2">
    <source>
        <dbReference type="SAM" id="MobiDB-lite"/>
    </source>
</evidence>
<dbReference type="AlphaFoldDB" id="A0A1E1IQR2"/>